<dbReference type="InterPro" id="IPR012334">
    <property type="entry name" value="Pectin_lyas_fold"/>
</dbReference>
<dbReference type="EMBL" id="JADBEB010000001">
    <property type="protein sequence ID" value="MBE1492106.1"/>
    <property type="molecule type" value="Genomic_DNA"/>
</dbReference>
<feature type="compositionally biased region" description="Gly residues" evidence="3">
    <location>
        <begin position="274"/>
        <end position="283"/>
    </location>
</feature>
<keyword evidence="2" id="KW-0119">Carbohydrate metabolism</keyword>
<comment type="caution">
    <text evidence="6">The sequence shown here is derived from an EMBL/GenBank/DDBJ whole genome shotgun (WGS) entry which is preliminary data.</text>
</comment>
<evidence type="ECO:0000259" key="5">
    <source>
        <dbReference type="SMART" id="SM00656"/>
    </source>
</evidence>
<keyword evidence="4" id="KW-0732">Signal</keyword>
<feature type="region of interest" description="Disordered" evidence="3">
    <location>
        <begin position="219"/>
        <end position="283"/>
    </location>
</feature>
<dbReference type="GO" id="GO:0000272">
    <property type="term" value="P:polysaccharide catabolic process"/>
    <property type="evidence" value="ECO:0007669"/>
    <property type="project" value="UniProtKB-KW"/>
</dbReference>
<dbReference type="SUPFAM" id="SSF51126">
    <property type="entry name" value="Pectin lyase-like"/>
    <property type="match status" value="1"/>
</dbReference>
<protein>
    <submittedName>
        <fullName evidence="6">Pectate lyase</fullName>
        <ecNumber evidence="6">4.2.2.2</ecNumber>
    </submittedName>
</protein>
<organism evidence="6 7">
    <name type="scientific">Plantactinospora soyae</name>
    <dbReference type="NCBI Taxonomy" id="1544732"/>
    <lineage>
        <taxon>Bacteria</taxon>
        <taxon>Bacillati</taxon>
        <taxon>Actinomycetota</taxon>
        <taxon>Actinomycetes</taxon>
        <taxon>Micromonosporales</taxon>
        <taxon>Micromonosporaceae</taxon>
        <taxon>Plantactinospora</taxon>
    </lineage>
</organism>
<dbReference type="InterPro" id="IPR011050">
    <property type="entry name" value="Pectin_lyase_fold/virulence"/>
</dbReference>
<evidence type="ECO:0000256" key="4">
    <source>
        <dbReference type="SAM" id="SignalP"/>
    </source>
</evidence>
<feature type="domain" description="Pectate lyase" evidence="5">
    <location>
        <begin position="282"/>
        <end position="505"/>
    </location>
</feature>
<dbReference type="PANTHER" id="PTHR31683:SF18">
    <property type="entry name" value="PECTATE LYASE 21-RELATED"/>
    <property type="match status" value="1"/>
</dbReference>
<keyword evidence="2" id="KW-0964">Secreted</keyword>
<evidence type="ECO:0000256" key="1">
    <source>
        <dbReference type="ARBA" id="ARBA00023239"/>
    </source>
</evidence>
<keyword evidence="2" id="KW-0624">Polysaccharide degradation</keyword>
<feature type="chain" id="PRO_5037196560" evidence="4">
    <location>
        <begin position="50"/>
        <end position="568"/>
    </location>
</feature>
<dbReference type="SMART" id="SM00656">
    <property type="entry name" value="Amb_all"/>
    <property type="match status" value="1"/>
</dbReference>
<dbReference type="AlphaFoldDB" id="A0A927RBW7"/>
<name>A0A927RBW7_9ACTN</name>
<evidence type="ECO:0000256" key="3">
    <source>
        <dbReference type="SAM" id="MobiDB-lite"/>
    </source>
</evidence>
<keyword evidence="7" id="KW-1185">Reference proteome</keyword>
<feature type="region of interest" description="Disordered" evidence="3">
    <location>
        <begin position="1"/>
        <end position="23"/>
    </location>
</feature>
<keyword evidence="1 2" id="KW-0456">Lyase</keyword>
<feature type="signal peptide" evidence="4">
    <location>
        <begin position="1"/>
        <end position="49"/>
    </location>
</feature>
<dbReference type="RefSeq" id="WP_318783645.1">
    <property type="nucleotide sequence ID" value="NZ_JADBEB010000001.1"/>
</dbReference>
<accession>A0A927RBW7</accession>
<proteinExistence type="inferred from homology"/>
<comment type="subcellular location">
    <subcellularLocation>
        <location evidence="2">Secreted</location>
    </subcellularLocation>
</comment>
<gene>
    <name evidence="6" type="ORF">H4W31_007744</name>
</gene>
<reference evidence="6" key="1">
    <citation type="submission" date="2020-10" db="EMBL/GenBank/DDBJ databases">
        <title>Sequencing the genomes of 1000 actinobacteria strains.</title>
        <authorList>
            <person name="Klenk H.-P."/>
        </authorList>
    </citation>
    <scope>NUCLEOTIDE SEQUENCE</scope>
    <source>
        <strain evidence="6">DSM 46832</strain>
    </source>
</reference>
<dbReference type="InterPro" id="IPR045032">
    <property type="entry name" value="PEL"/>
</dbReference>
<evidence type="ECO:0000256" key="2">
    <source>
        <dbReference type="RuleBase" id="RU361173"/>
    </source>
</evidence>
<dbReference type="PANTHER" id="PTHR31683">
    <property type="entry name" value="PECTATE LYASE 18-RELATED"/>
    <property type="match status" value="1"/>
</dbReference>
<dbReference type="Gene3D" id="2.60.120.560">
    <property type="entry name" value="Exo-inulinase, domain 1"/>
    <property type="match status" value="1"/>
</dbReference>
<feature type="compositionally biased region" description="Pro residues" evidence="3">
    <location>
        <begin position="225"/>
        <end position="257"/>
    </location>
</feature>
<dbReference type="Gene3D" id="2.160.20.10">
    <property type="entry name" value="Single-stranded right-handed beta-helix, Pectin lyase-like"/>
    <property type="match status" value="1"/>
</dbReference>
<dbReference type="Proteomes" id="UP000649753">
    <property type="component" value="Unassembled WGS sequence"/>
</dbReference>
<dbReference type="InterPro" id="IPR002022">
    <property type="entry name" value="Pec_lyase"/>
</dbReference>
<sequence length="568" mass="58675">MTAPSSRAGTAVPGSSRGRAAPRWRRPAAVALAAAVAAALIYGTGPAQAATLFTDTFEDGNHNGWSSSGGSWSVTADGSQVLRQASTGADARVRTGQASWTDYTVTARVKPAGWGGAARSTGVAARAQGSGNYYYLGVRNDNLAVLGKVAGGVDTTLASAALTVGTGTWYALRLQVSGTSLTGQVDNGTVLRASDGQFGTGQVGLFGRYAAAHFDDVAVETAPGGPSPTTPPPSPTTPAPTTTPPGPTPSTPGPTGQPVPAGTADGFASVNGLGQNGTTGGAGGPVVTVNSTAAFLDYIARPGPYVIQVAGTITLPTGTSDGMHNVTSDKTIVGVGANATLSGGGLNIGLPVDDATTSPPANAVHNVIIRNLHLTGATDDLLNVQMFSHHIWIDHNEFSNGDDGAVDIKRGSDFVTVSWNNFHDHDKTLLLSHDEDAGAQDIGRLRVTYHHNYFNASDQRHPRVRFSALAHVYNNYYFENSYGVASTYDAAVLVENNYFFSVNNPGRVEFSGDLGRIVERGNILVDCNHPIETRGTVPEPSGFYSYRLDNAADLPTIVPAGAGVGKLG</sequence>
<dbReference type="GO" id="GO:0030570">
    <property type="term" value="F:pectate lyase activity"/>
    <property type="evidence" value="ECO:0007669"/>
    <property type="project" value="UniProtKB-EC"/>
</dbReference>
<evidence type="ECO:0000313" key="7">
    <source>
        <dbReference type="Proteomes" id="UP000649753"/>
    </source>
</evidence>
<evidence type="ECO:0000313" key="6">
    <source>
        <dbReference type="EMBL" id="MBE1492106.1"/>
    </source>
</evidence>
<comment type="similarity">
    <text evidence="2">Belongs to the polysaccharide lyase 1 family.</text>
</comment>
<dbReference type="Pfam" id="PF00544">
    <property type="entry name" value="Pectate_lyase_4"/>
    <property type="match status" value="1"/>
</dbReference>
<dbReference type="EC" id="4.2.2.2" evidence="6"/>
<dbReference type="GO" id="GO:0005576">
    <property type="term" value="C:extracellular region"/>
    <property type="evidence" value="ECO:0007669"/>
    <property type="project" value="UniProtKB-SubCell"/>
</dbReference>